<dbReference type="InterPro" id="IPR023631">
    <property type="entry name" value="Amidase_dom"/>
</dbReference>
<gene>
    <name evidence="2" type="ORF">GCM10011575_36400</name>
</gene>
<accession>A0A917SEJ7</accession>
<dbReference type="SUPFAM" id="SSF75304">
    <property type="entry name" value="Amidase signature (AS) enzymes"/>
    <property type="match status" value="1"/>
</dbReference>
<evidence type="ECO:0000313" key="3">
    <source>
        <dbReference type="Proteomes" id="UP000613840"/>
    </source>
</evidence>
<dbReference type="AlphaFoldDB" id="A0A917SEJ7"/>
<keyword evidence="3" id="KW-1185">Reference proteome</keyword>
<dbReference type="Gene3D" id="3.90.1300.10">
    <property type="entry name" value="Amidase signature (AS) domain"/>
    <property type="match status" value="1"/>
</dbReference>
<evidence type="ECO:0000313" key="2">
    <source>
        <dbReference type="EMBL" id="GGL74895.1"/>
    </source>
</evidence>
<comment type="caution">
    <text evidence="2">The sequence shown here is derived from an EMBL/GenBank/DDBJ whole genome shotgun (WGS) entry which is preliminary data.</text>
</comment>
<dbReference type="PROSITE" id="PS00571">
    <property type="entry name" value="AMIDASES"/>
    <property type="match status" value="1"/>
</dbReference>
<reference evidence="2" key="2">
    <citation type="submission" date="2020-09" db="EMBL/GenBank/DDBJ databases">
        <authorList>
            <person name="Sun Q."/>
            <person name="Zhou Y."/>
        </authorList>
    </citation>
    <scope>NUCLEOTIDE SEQUENCE</scope>
    <source>
        <strain evidence="2">CGMCC 4.7306</strain>
    </source>
</reference>
<dbReference type="Proteomes" id="UP000613840">
    <property type="component" value="Unassembled WGS sequence"/>
</dbReference>
<feature type="domain" description="Amidase" evidence="1">
    <location>
        <begin position="23"/>
        <end position="179"/>
    </location>
</feature>
<organism evidence="2 3">
    <name type="scientific">Microlunatus endophyticus</name>
    <dbReference type="NCBI Taxonomy" id="1716077"/>
    <lineage>
        <taxon>Bacteria</taxon>
        <taxon>Bacillati</taxon>
        <taxon>Actinomycetota</taxon>
        <taxon>Actinomycetes</taxon>
        <taxon>Propionibacteriales</taxon>
        <taxon>Propionibacteriaceae</taxon>
        <taxon>Microlunatus</taxon>
    </lineage>
</organism>
<protein>
    <submittedName>
        <fullName evidence="2">Amidase</fullName>
    </submittedName>
</protein>
<dbReference type="InterPro" id="IPR036928">
    <property type="entry name" value="AS_sf"/>
</dbReference>
<name>A0A917SEJ7_9ACTN</name>
<dbReference type="InterPro" id="IPR020556">
    <property type="entry name" value="Amidase_CS"/>
</dbReference>
<dbReference type="PANTHER" id="PTHR46310:SF7">
    <property type="entry name" value="AMIDASE 1"/>
    <property type="match status" value="1"/>
</dbReference>
<proteinExistence type="predicted"/>
<dbReference type="PANTHER" id="PTHR46310">
    <property type="entry name" value="AMIDASE 1"/>
    <property type="match status" value="1"/>
</dbReference>
<dbReference type="Pfam" id="PF01425">
    <property type="entry name" value="Amidase"/>
    <property type="match status" value="1"/>
</dbReference>
<reference evidence="2" key="1">
    <citation type="journal article" date="2014" name="Int. J. Syst. Evol. Microbiol.">
        <title>Complete genome sequence of Corynebacterium casei LMG S-19264T (=DSM 44701T), isolated from a smear-ripened cheese.</title>
        <authorList>
            <consortium name="US DOE Joint Genome Institute (JGI-PGF)"/>
            <person name="Walter F."/>
            <person name="Albersmeier A."/>
            <person name="Kalinowski J."/>
            <person name="Ruckert C."/>
        </authorList>
    </citation>
    <scope>NUCLEOTIDE SEQUENCE</scope>
    <source>
        <strain evidence="2">CGMCC 4.7306</strain>
    </source>
</reference>
<evidence type="ECO:0000259" key="1">
    <source>
        <dbReference type="Pfam" id="PF01425"/>
    </source>
</evidence>
<dbReference type="RefSeq" id="WP_188896802.1">
    <property type="nucleotide sequence ID" value="NZ_BMMZ01000010.1"/>
</dbReference>
<dbReference type="EMBL" id="BMMZ01000010">
    <property type="protein sequence ID" value="GGL74895.1"/>
    <property type="molecule type" value="Genomic_DNA"/>
</dbReference>
<sequence>MTASGPAFDRTIWRTLGDPLVAGDPAGPLHGRTAAVKDLYAIAGHPVGAGVAAWLAEQRPAVDHAAAVCALLEAGVDITGITRTDQFAFSMAGQNADYGTPPNAAAPGRIPGGSSSGSASAVALGQVDLALGTDTGGSVRVPASYQGIWGIRTTHDLVDRTGLLDLAPSFDTVGWFTREAGLLFDIGRLLVPETGRRPLAPSRVLIAPALQLSTEPDIAETAARTAARAAELLGLAVEEWPLPPERLDEWVTSFRTIQSYEAWQIRGNWITTHPGALAAEVEARFIAGRAATEEQVALARGVIATAGEELSELIKEAVLIQPAASSAPPPVDEPALIEQVRGFTQRQTCIAGIGGLPSVSVPGLGAGPLPYNVCLVGAPGTDLDLIELAGRLTES</sequence>